<dbReference type="AlphaFoldDB" id="A0A5C5WJN2"/>
<dbReference type="Proteomes" id="UP000316598">
    <property type="component" value="Unassembled WGS sequence"/>
</dbReference>
<sequence length="67" mass="7599">MGQTMVRAMLVGLVTASLVAAISQQLIFQQLIFQQLIPRRALLQSDTRRGQAFHRPRALRQHCVATR</sequence>
<evidence type="ECO:0000313" key="1">
    <source>
        <dbReference type="EMBL" id="TWT50777.1"/>
    </source>
</evidence>
<keyword evidence="2" id="KW-1185">Reference proteome</keyword>
<accession>A0A5C5WJN2</accession>
<comment type="caution">
    <text evidence="1">The sequence shown here is derived from an EMBL/GenBank/DDBJ whole genome shotgun (WGS) entry which is preliminary data.</text>
</comment>
<name>A0A5C5WJN2_9BACT</name>
<dbReference type="EMBL" id="SJPI01000002">
    <property type="protein sequence ID" value="TWT50777.1"/>
    <property type="molecule type" value="Genomic_DNA"/>
</dbReference>
<evidence type="ECO:0000313" key="2">
    <source>
        <dbReference type="Proteomes" id="UP000316598"/>
    </source>
</evidence>
<organism evidence="1 2">
    <name type="scientific">Rubripirellula amarantea</name>
    <dbReference type="NCBI Taxonomy" id="2527999"/>
    <lineage>
        <taxon>Bacteria</taxon>
        <taxon>Pseudomonadati</taxon>
        <taxon>Planctomycetota</taxon>
        <taxon>Planctomycetia</taxon>
        <taxon>Pirellulales</taxon>
        <taxon>Pirellulaceae</taxon>
        <taxon>Rubripirellula</taxon>
    </lineage>
</organism>
<gene>
    <name evidence="1" type="ORF">Pla22_35200</name>
</gene>
<proteinExistence type="predicted"/>
<reference evidence="1 2" key="1">
    <citation type="submission" date="2019-02" db="EMBL/GenBank/DDBJ databases">
        <title>Deep-cultivation of Planctomycetes and their phenomic and genomic characterization uncovers novel biology.</title>
        <authorList>
            <person name="Wiegand S."/>
            <person name="Jogler M."/>
            <person name="Boedeker C."/>
            <person name="Pinto D."/>
            <person name="Vollmers J."/>
            <person name="Rivas-Marin E."/>
            <person name="Kohn T."/>
            <person name="Peeters S.H."/>
            <person name="Heuer A."/>
            <person name="Rast P."/>
            <person name="Oberbeckmann S."/>
            <person name="Bunk B."/>
            <person name="Jeske O."/>
            <person name="Meyerdierks A."/>
            <person name="Storesund J.E."/>
            <person name="Kallscheuer N."/>
            <person name="Luecker S."/>
            <person name="Lage O.M."/>
            <person name="Pohl T."/>
            <person name="Merkel B.J."/>
            <person name="Hornburger P."/>
            <person name="Mueller R.-W."/>
            <person name="Bruemmer F."/>
            <person name="Labrenz M."/>
            <person name="Spormann A.M."/>
            <person name="Op Den Camp H."/>
            <person name="Overmann J."/>
            <person name="Amann R."/>
            <person name="Jetten M.S.M."/>
            <person name="Mascher T."/>
            <person name="Medema M.H."/>
            <person name="Devos D.P."/>
            <person name="Kaster A.-K."/>
            <person name="Ovreas L."/>
            <person name="Rohde M."/>
            <person name="Galperin M.Y."/>
            <person name="Jogler C."/>
        </authorList>
    </citation>
    <scope>NUCLEOTIDE SEQUENCE [LARGE SCALE GENOMIC DNA]</scope>
    <source>
        <strain evidence="1 2">Pla22</strain>
    </source>
</reference>
<protein>
    <submittedName>
        <fullName evidence="1">Uncharacterized protein</fullName>
    </submittedName>
</protein>